<feature type="domain" description="GGDEF" evidence="1">
    <location>
        <begin position="154"/>
        <end position="287"/>
    </location>
</feature>
<proteinExistence type="predicted"/>
<evidence type="ECO:0000259" key="1">
    <source>
        <dbReference type="PROSITE" id="PS50887"/>
    </source>
</evidence>
<dbReference type="InterPro" id="IPR035965">
    <property type="entry name" value="PAS-like_dom_sf"/>
</dbReference>
<evidence type="ECO:0000313" key="2">
    <source>
        <dbReference type="EMBL" id="QTR05855.1"/>
    </source>
</evidence>
<dbReference type="AlphaFoldDB" id="A0A8T8I4U6"/>
<organism evidence="2 3">
    <name type="scientific">Saccharothrix algeriensis</name>
    <dbReference type="NCBI Taxonomy" id="173560"/>
    <lineage>
        <taxon>Bacteria</taxon>
        <taxon>Bacillati</taxon>
        <taxon>Actinomycetota</taxon>
        <taxon>Actinomycetes</taxon>
        <taxon>Pseudonocardiales</taxon>
        <taxon>Pseudonocardiaceae</taxon>
        <taxon>Saccharothrix</taxon>
    </lineage>
</organism>
<dbReference type="NCBIfam" id="TIGR00254">
    <property type="entry name" value="GGDEF"/>
    <property type="match status" value="1"/>
</dbReference>
<dbReference type="SMART" id="SM00267">
    <property type="entry name" value="GGDEF"/>
    <property type="match status" value="1"/>
</dbReference>
<dbReference type="Proteomes" id="UP000671828">
    <property type="component" value="Chromosome"/>
</dbReference>
<dbReference type="SUPFAM" id="SSF55785">
    <property type="entry name" value="PYP-like sensor domain (PAS domain)"/>
    <property type="match status" value="1"/>
</dbReference>
<sequence length="287" mass="30640">MSTVQTTASRAVWDELVSELPVGVLLQDGAGAVLAGNRLAASLLGVPSAELPGLRRPPGRDASGAPLPSGAELAAQVLRTGAPLTIPMVLPHAHVWAEYHPLEPRGQVLVVLWPVQADVPHSARLLDGLTGLPGRALLLDRLGQALTRARTHGTLASLVLADVHRMAEVNREHGFRRGDELLTAIAGRLRQGLRADYTVARYGGDRFAVVAEHPNGSGEAVAARVRELAGRAVRIAGSRVRPGVRVCWVTSDGDAPLHSVLAYVEERLRHTGPRDLPRQDRPGQDRP</sequence>
<dbReference type="InterPro" id="IPR029787">
    <property type="entry name" value="Nucleotide_cyclase"/>
</dbReference>
<dbReference type="SUPFAM" id="SSF55073">
    <property type="entry name" value="Nucleotide cyclase"/>
    <property type="match status" value="1"/>
</dbReference>
<name>A0A8T8I4U6_9PSEU</name>
<dbReference type="CDD" id="cd01949">
    <property type="entry name" value="GGDEF"/>
    <property type="match status" value="1"/>
</dbReference>
<protein>
    <submittedName>
        <fullName evidence="2">GGDEF domain-containing protein</fullName>
    </submittedName>
</protein>
<dbReference type="InterPro" id="IPR000160">
    <property type="entry name" value="GGDEF_dom"/>
</dbReference>
<reference evidence="2" key="1">
    <citation type="submission" date="2021-04" db="EMBL/GenBank/DDBJ databases">
        <title>Saccharothrix algeriensis WGS.</title>
        <authorList>
            <person name="Stuskova K."/>
            <person name="Hakalova E."/>
            <person name="Tebbal A.B."/>
            <person name="Eichmeier A."/>
        </authorList>
    </citation>
    <scope>NUCLEOTIDE SEQUENCE</scope>
    <source>
        <strain evidence="2">NRRL B-24137</strain>
    </source>
</reference>
<dbReference type="InterPro" id="IPR043128">
    <property type="entry name" value="Rev_trsase/Diguanyl_cyclase"/>
</dbReference>
<dbReference type="Gene3D" id="3.30.70.270">
    <property type="match status" value="1"/>
</dbReference>
<dbReference type="Pfam" id="PF00990">
    <property type="entry name" value="GGDEF"/>
    <property type="match status" value="1"/>
</dbReference>
<dbReference type="PANTHER" id="PTHR44757:SF2">
    <property type="entry name" value="BIOFILM ARCHITECTURE MAINTENANCE PROTEIN MBAA"/>
    <property type="match status" value="1"/>
</dbReference>
<dbReference type="EMBL" id="CP072788">
    <property type="protein sequence ID" value="QTR05855.1"/>
    <property type="molecule type" value="Genomic_DNA"/>
</dbReference>
<dbReference type="InterPro" id="IPR052155">
    <property type="entry name" value="Biofilm_reg_signaling"/>
</dbReference>
<dbReference type="RefSeq" id="WP_204843032.1">
    <property type="nucleotide sequence ID" value="NZ_JAFBCL010000001.1"/>
</dbReference>
<accession>A0A8T8I4U6</accession>
<dbReference type="PANTHER" id="PTHR44757">
    <property type="entry name" value="DIGUANYLATE CYCLASE DGCP"/>
    <property type="match status" value="1"/>
</dbReference>
<gene>
    <name evidence="2" type="ORF">J7S33_15980</name>
</gene>
<dbReference type="PROSITE" id="PS50887">
    <property type="entry name" value="GGDEF"/>
    <property type="match status" value="1"/>
</dbReference>
<evidence type="ECO:0000313" key="3">
    <source>
        <dbReference type="Proteomes" id="UP000671828"/>
    </source>
</evidence>